<dbReference type="AlphaFoldDB" id="A0A183MNQ3"/>
<dbReference type="PROSITE" id="PS50878">
    <property type="entry name" value="RT_POL"/>
    <property type="match status" value="1"/>
</dbReference>
<evidence type="ECO:0000313" key="2">
    <source>
        <dbReference type="Proteomes" id="UP000277204"/>
    </source>
</evidence>
<dbReference type="PANTHER" id="PTHR47027">
    <property type="entry name" value="REVERSE TRANSCRIPTASE DOMAIN-CONTAINING PROTEIN"/>
    <property type="match status" value="1"/>
</dbReference>
<dbReference type="InterPro" id="IPR045609">
    <property type="entry name" value="DUF6451"/>
</dbReference>
<reference evidence="1 2" key="1">
    <citation type="submission" date="2018-11" db="EMBL/GenBank/DDBJ databases">
        <authorList>
            <consortium name="Pathogen Informatics"/>
        </authorList>
    </citation>
    <scope>NUCLEOTIDE SEQUENCE [LARGE SCALE GENOMIC DNA]</scope>
    <source>
        <strain evidence="1 2">Zambia</strain>
    </source>
</reference>
<dbReference type="Pfam" id="PF00078">
    <property type="entry name" value="RVT_1"/>
    <property type="match status" value="1"/>
</dbReference>
<name>A0A183MNQ3_9TREM</name>
<dbReference type="InterPro" id="IPR043502">
    <property type="entry name" value="DNA/RNA_pol_sf"/>
</dbReference>
<gene>
    <name evidence="1" type="ORF">SMRZ_LOCUS17678</name>
</gene>
<evidence type="ECO:0000313" key="1">
    <source>
        <dbReference type="EMBL" id="VDP24681.1"/>
    </source>
</evidence>
<dbReference type="PANTHER" id="PTHR47027:SF25">
    <property type="entry name" value="REVERSE TRANSCRIPTASE DOMAIN-CONTAINING PROTEIN"/>
    <property type="match status" value="1"/>
</dbReference>
<accession>A0A183MNQ3</accession>
<dbReference type="EMBL" id="UZAI01017437">
    <property type="protein sequence ID" value="VDP24681.1"/>
    <property type="molecule type" value="Genomic_DNA"/>
</dbReference>
<organism evidence="1 2">
    <name type="scientific">Schistosoma margrebowiei</name>
    <dbReference type="NCBI Taxonomy" id="48269"/>
    <lineage>
        <taxon>Eukaryota</taxon>
        <taxon>Metazoa</taxon>
        <taxon>Spiralia</taxon>
        <taxon>Lophotrochozoa</taxon>
        <taxon>Platyhelminthes</taxon>
        <taxon>Trematoda</taxon>
        <taxon>Digenea</taxon>
        <taxon>Strigeidida</taxon>
        <taxon>Schistosomatoidea</taxon>
        <taxon>Schistosomatidae</taxon>
        <taxon>Schistosoma</taxon>
    </lineage>
</organism>
<protein>
    <submittedName>
        <fullName evidence="1">Uncharacterized protein</fullName>
    </submittedName>
</protein>
<keyword evidence="2" id="KW-1185">Reference proteome</keyword>
<dbReference type="Pfam" id="PF20049">
    <property type="entry name" value="DUF6451"/>
    <property type="match status" value="1"/>
</dbReference>
<dbReference type="SUPFAM" id="SSF56672">
    <property type="entry name" value="DNA/RNA polymerases"/>
    <property type="match status" value="1"/>
</dbReference>
<dbReference type="InterPro" id="IPR000477">
    <property type="entry name" value="RT_dom"/>
</dbReference>
<dbReference type="Proteomes" id="UP000277204">
    <property type="component" value="Unassembled WGS sequence"/>
</dbReference>
<sequence length="305" mass="33847">MAIRQIKSGTAAGPDNIPAEALNADQIATLRIIVEQSIEWNSSLYIDLIDYEKAIDSVDRATLRKLLRHYGVPQKIVNIIQNSYDGLHCKIVHGGQLTKSFEVKTGVRQGCLLSPFLFLLVIDWTMKTSTSEGKHGIQWTSRMQLDDLDFADDLALLSQTQQQMQEKTTSVARVGKSKILRHNTGCTNPITIDGDLEDVKTFTHLGSIIDEQGGSDADVKARIGKARAAYLQLRNIWDSKQLSIKTKIRIFNTNVKTVLLFSQGVTGLYAVAKPVIRSRTNPHHIKQLHSVEFATFGSQSSDCVG</sequence>
<proteinExistence type="predicted"/>